<feature type="signal peptide" evidence="2">
    <location>
        <begin position="1"/>
        <end position="23"/>
    </location>
</feature>
<dbReference type="RefSeq" id="WP_340335961.1">
    <property type="nucleotide sequence ID" value="NZ_JBBKZS010000005.1"/>
</dbReference>
<protein>
    <recommendedName>
        <fullName evidence="5">DUF4148 domain-containing protein</fullName>
    </recommendedName>
</protein>
<evidence type="ECO:0000256" key="2">
    <source>
        <dbReference type="SAM" id="SignalP"/>
    </source>
</evidence>
<reference evidence="3 4" key="1">
    <citation type="submission" date="2024-03" db="EMBL/GenBank/DDBJ databases">
        <title>Novel species of the genus Variovorax.</title>
        <authorList>
            <person name="Liu Q."/>
            <person name="Xin Y.-H."/>
        </authorList>
    </citation>
    <scope>NUCLEOTIDE SEQUENCE [LARGE SCALE GENOMIC DNA]</scope>
    <source>
        <strain evidence="3 4">KACC 18901</strain>
    </source>
</reference>
<evidence type="ECO:0000256" key="1">
    <source>
        <dbReference type="SAM" id="MobiDB-lite"/>
    </source>
</evidence>
<keyword evidence="4" id="KW-1185">Reference proteome</keyword>
<organism evidence="3 4">
    <name type="scientific">Variovorax robiniae</name>
    <dbReference type="NCBI Taxonomy" id="1836199"/>
    <lineage>
        <taxon>Bacteria</taxon>
        <taxon>Pseudomonadati</taxon>
        <taxon>Pseudomonadota</taxon>
        <taxon>Betaproteobacteria</taxon>
        <taxon>Burkholderiales</taxon>
        <taxon>Comamonadaceae</taxon>
        <taxon>Variovorax</taxon>
    </lineage>
</organism>
<evidence type="ECO:0000313" key="3">
    <source>
        <dbReference type="EMBL" id="MEJ8855891.1"/>
    </source>
</evidence>
<dbReference type="Proteomes" id="UP001367030">
    <property type="component" value="Unassembled WGS sequence"/>
</dbReference>
<feature type="chain" id="PRO_5045884733" description="DUF4148 domain-containing protein" evidence="2">
    <location>
        <begin position="24"/>
        <end position="139"/>
    </location>
</feature>
<name>A0ABU8X8D8_9BURK</name>
<accession>A0ABU8X8D8</accession>
<feature type="region of interest" description="Disordered" evidence="1">
    <location>
        <begin position="29"/>
        <end position="50"/>
    </location>
</feature>
<sequence length="139" mass="14830">MNRTLKINLVAAALLAGATSAMAGNYAEGDPRPVARTSTTSSAQVAADTQRWMQTAPTQGYPEGDPRTQTVTSTISRAAVLADTMLWVRSGLAAAQNGEAGADTSRQAYRQAQERYARMRSGPEYEALVKQIERARGPA</sequence>
<evidence type="ECO:0008006" key="5">
    <source>
        <dbReference type="Google" id="ProtNLM"/>
    </source>
</evidence>
<gene>
    <name evidence="3" type="ORF">WKW79_15015</name>
</gene>
<proteinExistence type="predicted"/>
<comment type="caution">
    <text evidence="3">The sequence shown here is derived from an EMBL/GenBank/DDBJ whole genome shotgun (WGS) entry which is preliminary data.</text>
</comment>
<keyword evidence="2" id="KW-0732">Signal</keyword>
<dbReference type="EMBL" id="JBBKZS010000005">
    <property type="protein sequence ID" value="MEJ8855891.1"/>
    <property type="molecule type" value="Genomic_DNA"/>
</dbReference>
<evidence type="ECO:0000313" key="4">
    <source>
        <dbReference type="Proteomes" id="UP001367030"/>
    </source>
</evidence>